<dbReference type="Pfam" id="PF17791">
    <property type="entry name" value="MG3"/>
    <property type="match status" value="1"/>
</dbReference>
<evidence type="ECO:0000259" key="7">
    <source>
        <dbReference type="Pfam" id="PF01835"/>
    </source>
</evidence>
<sequence>WFLSRLMYGSLATILLLSVFHGTRSAEKACLHLSNLNESVSLSIVLEHDGYNTTIFDQSVEEGNFYACADFQVRHWICPFRTSQLAFVTLLAKGETLRIFERRSVALTSEETVTFMQTDKPIYKPGENVQIRIVTLDTKFRPVEDLDPQNNRIFQWQNVTSFQNITQLSFRLISEPMFGDYSLFVRRKSGKTLTHQFTVDRYVLPKFEVKVSAPQTVTISDDEFQVNVCAKYTYGQPVQGKAQIRVCRKFFSSGNCEHNNNEICEQFMCRGIHYGCLSHSYCNSARRVCPIHTVTQRDVSTSGYHMRC</sequence>
<keyword evidence="4" id="KW-0722">Serine protease inhibitor</keyword>
<evidence type="ECO:0000313" key="9">
    <source>
        <dbReference type="Ensembl" id="ENSUMAP00000022356"/>
    </source>
</evidence>
<accession>A0A452UMY6</accession>
<proteinExistence type="inferred from homology"/>
<keyword evidence="5" id="KW-0325">Glycoprotein</keyword>
<feature type="chain" id="PRO_5019451144" description="Macroglobulin domain-containing protein" evidence="6">
    <location>
        <begin position="26"/>
        <end position="308"/>
    </location>
</feature>
<keyword evidence="3 6" id="KW-0732">Signal</keyword>
<comment type="similarity">
    <text evidence="1">Belongs to the protease inhibitor I39 (alpha-2-macroglobulin) family.</text>
</comment>
<dbReference type="FunFam" id="2.60.40.1930:FF:000001">
    <property type="entry name" value="CD109 isoform 3"/>
    <property type="match status" value="1"/>
</dbReference>
<evidence type="ECO:0000256" key="1">
    <source>
        <dbReference type="ARBA" id="ARBA00010952"/>
    </source>
</evidence>
<dbReference type="GO" id="GO:0004867">
    <property type="term" value="F:serine-type endopeptidase inhibitor activity"/>
    <property type="evidence" value="ECO:0007669"/>
    <property type="project" value="UniProtKB-KW"/>
</dbReference>
<dbReference type="Gene3D" id="2.60.40.1930">
    <property type="match status" value="1"/>
</dbReference>
<protein>
    <recommendedName>
        <fullName evidence="10">Macroglobulin domain-containing protein</fullName>
    </recommendedName>
</protein>
<dbReference type="GeneTree" id="ENSGT00940000158779"/>
<feature type="signal peptide" evidence="6">
    <location>
        <begin position="1"/>
        <end position="25"/>
    </location>
</feature>
<feature type="domain" description="Macroglobulin" evidence="8">
    <location>
        <begin position="201"/>
        <end position="262"/>
    </location>
</feature>
<dbReference type="AlphaFoldDB" id="A0A452UMY6"/>
<dbReference type="PANTHER" id="PTHR11412">
    <property type="entry name" value="MACROGLOBULIN / COMPLEMENT"/>
    <property type="match status" value="1"/>
</dbReference>
<evidence type="ECO:0000259" key="8">
    <source>
        <dbReference type="Pfam" id="PF17791"/>
    </source>
</evidence>
<reference evidence="9" key="1">
    <citation type="submission" date="2019-03" db="UniProtKB">
        <authorList>
            <consortium name="Ensembl"/>
        </authorList>
    </citation>
    <scope>IDENTIFICATION</scope>
</reference>
<dbReference type="PANTHER" id="PTHR11412:SF174">
    <property type="entry name" value="OVOSTATIN HOMOLOG 1"/>
    <property type="match status" value="1"/>
</dbReference>
<dbReference type="OMA" id="FHECTEF"/>
<keyword evidence="2" id="KW-0646">Protease inhibitor</keyword>
<evidence type="ECO:0000256" key="2">
    <source>
        <dbReference type="ARBA" id="ARBA00022690"/>
    </source>
</evidence>
<dbReference type="Gene3D" id="2.60.40.1940">
    <property type="match status" value="1"/>
</dbReference>
<dbReference type="InterPro" id="IPR041555">
    <property type="entry name" value="MG3"/>
</dbReference>
<evidence type="ECO:0000256" key="3">
    <source>
        <dbReference type="ARBA" id="ARBA00022729"/>
    </source>
</evidence>
<dbReference type="Ensembl" id="ENSUMAT00000026493.1">
    <property type="protein sequence ID" value="ENSUMAP00000022356.1"/>
    <property type="gene ID" value="ENSUMAG00000016350.1"/>
</dbReference>
<evidence type="ECO:0000256" key="5">
    <source>
        <dbReference type="ARBA" id="ARBA00023180"/>
    </source>
</evidence>
<dbReference type="Pfam" id="PF01835">
    <property type="entry name" value="MG2"/>
    <property type="match status" value="1"/>
</dbReference>
<evidence type="ECO:0008006" key="10">
    <source>
        <dbReference type="Google" id="ProtNLM"/>
    </source>
</evidence>
<feature type="domain" description="Macroglobulin" evidence="7">
    <location>
        <begin position="114"/>
        <end position="199"/>
    </location>
</feature>
<dbReference type="InterPro" id="IPR050473">
    <property type="entry name" value="A2M/Complement_sys"/>
</dbReference>
<evidence type="ECO:0000256" key="6">
    <source>
        <dbReference type="SAM" id="SignalP"/>
    </source>
</evidence>
<dbReference type="InterPro" id="IPR002890">
    <property type="entry name" value="MG2"/>
</dbReference>
<name>A0A452UMY6_URSMA</name>
<organism evidence="9">
    <name type="scientific">Ursus maritimus</name>
    <name type="common">Polar bear</name>
    <name type="synonym">Thalarctos maritimus</name>
    <dbReference type="NCBI Taxonomy" id="29073"/>
    <lineage>
        <taxon>Eukaryota</taxon>
        <taxon>Metazoa</taxon>
        <taxon>Chordata</taxon>
        <taxon>Craniata</taxon>
        <taxon>Vertebrata</taxon>
        <taxon>Euteleostomi</taxon>
        <taxon>Mammalia</taxon>
        <taxon>Eutheria</taxon>
        <taxon>Laurasiatheria</taxon>
        <taxon>Carnivora</taxon>
        <taxon>Caniformia</taxon>
        <taxon>Ursidae</taxon>
        <taxon>Ursus</taxon>
    </lineage>
</organism>
<evidence type="ECO:0000256" key="4">
    <source>
        <dbReference type="ARBA" id="ARBA00022900"/>
    </source>
</evidence>